<dbReference type="Pfam" id="PF07581">
    <property type="entry name" value="Glug"/>
    <property type="match status" value="3"/>
</dbReference>
<feature type="non-terminal residue" evidence="2">
    <location>
        <position position="1"/>
    </location>
</feature>
<name>X0XG07_9ZZZZ</name>
<comment type="caution">
    <text evidence="2">The sequence shown here is derived from an EMBL/GenBank/DDBJ whole genome shotgun (WGS) entry which is preliminary data.</text>
</comment>
<dbReference type="EMBL" id="BARS01041745">
    <property type="protein sequence ID" value="GAG35568.1"/>
    <property type="molecule type" value="Genomic_DNA"/>
</dbReference>
<accession>X0XG07</accession>
<feature type="domain" description="GLUG" evidence="1">
    <location>
        <begin position="38"/>
        <end position="64"/>
    </location>
</feature>
<proteinExistence type="predicted"/>
<organism evidence="2">
    <name type="scientific">marine sediment metagenome</name>
    <dbReference type="NCBI Taxonomy" id="412755"/>
    <lineage>
        <taxon>unclassified sequences</taxon>
        <taxon>metagenomes</taxon>
        <taxon>ecological metagenomes</taxon>
    </lineage>
</organism>
<protein>
    <recommendedName>
        <fullName evidence="1">GLUG domain-containing protein</fullName>
    </recommendedName>
</protein>
<dbReference type="Gene3D" id="2.160.20.110">
    <property type="match status" value="1"/>
</dbReference>
<evidence type="ECO:0000313" key="2">
    <source>
        <dbReference type="EMBL" id="GAG35568.1"/>
    </source>
</evidence>
<reference evidence="2" key="1">
    <citation type="journal article" date="2014" name="Front. Microbiol.">
        <title>High frequency of phylogenetically diverse reductive dehalogenase-homologous genes in deep subseafloor sedimentary metagenomes.</title>
        <authorList>
            <person name="Kawai M."/>
            <person name="Futagami T."/>
            <person name="Toyoda A."/>
            <person name="Takaki Y."/>
            <person name="Nishi S."/>
            <person name="Hori S."/>
            <person name="Arai W."/>
            <person name="Tsubouchi T."/>
            <person name="Morono Y."/>
            <person name="Uchiyama I."/>
            <person name="Ito T."/>
            <person name="Fujiyama A."/>
            <person name="Inagaki F."/>
            <person name="Takami H."/>
        </authorList>
    </citation>
    <scope>NUCLEOTIDE SEQUENCE</scope>
    <source>
        <strain evidence="2">Expedition CK06-06</strain>
    </source>
</reference>
<feature type="domain" description="GLUG" evidence="1">
    <location>
        <begin position="9"/>
        <end position="37"/>
    </location>
</feature>
<dbReference type="AlphaFoldDB" id="X0XG07"/>
<feature type="domain" description="GLUG" evidence="1">
    <location>
        <begin position="65"/>
        <end position="83"/>
    </location>
</feature>
<dbReference type="InterPro" id="IPR011493">
    <property type="entry name" value="GLUG"/>
</dbReference>
<gene>
    <name evidence="2" type="ORF">S01H1_63436</name>
</gene>
<sequence length="150" mass="15690">SYSSCSVTGNSSVGGLVGDNWYYEGTVSNSYSTGSVTGSTQVGGLVGVNYYGSVTHSYSTGSVSGGSRVGGLVGYNTDTVSNSFWDRVTSGMEESDEGTGNTTAEMQDIATFSGAGWNIIAVANPGMRNSSYIWNIVTEQTYPFLSWQSV</sequence>
<evidence type="ECO:0000259" key="1">
    <source>
        <dbReference type="Pfam" id="PF07581"/>
    </source>
</evidence>